<evidence type="ECO:0000256" key="1">
    <source>
        <dbReference type="SAM" id="Phobius"/>
    </source>
</evidence>
<comment type="caution">
    <text evidence="2">The sequence shown here is derived from an EMBL/GenBank/DDBJ whole genome shotgun (WGS) entry which is preliminary data.</text>
</comment>
<dbReference type="Proteomes" id="UP001501358">
    <property type="component" value="Unassembled WGS sequence"/>
</dbReference>
<dbReference type="Pfam" id="PF09656">
    <property type="entry name" value="PGPGW"/>
    <property type="match status" value="1"/>
</dbReference>
<proteinExistence type="predicted"/>
<accession>A0ABN3LE21</accession>
<keyword evidence="3" id="KW-1185">Reference proteome</keyword>
<dbReference type="NCBIfam" id="TIGR02611">
    <property type="entry name" value="TIGR02611 family protein"/>
    <property type="match status" value="1"/>
</dbReference>
<dbReference type="InterPro" id="IPR013434">
    <property type="entry name" value="CHP02611"/>
</dbReference>
<feature type="transmembrane region" description="Helical" evidence="1">
    <location>
        <begin position="96"/>
        <end position="115"/>
    </location>
</feature>
<protein>
    <submittedName>
        <fullName evidence="2">TIGR02611 family protein</fullName>
    </submittedName>
</protein>
<keyword evidence="1" id="KW-0472">Membrane</keyword>
<evidence type="ECO:0000313" key="2">
    <source>
        <dbReference type="EMBL" id="GAA2481264.1"/>
    </source>
</evidence>
<organism evidence="2 3">
    <name type="scientific">Streptomyces thermolineatus</name>
    <dbReference type="NCBI Taxonomy" id="44033"/>
    <lineage>
        <taxon>Bacteria</taxon>
        <taxon>Bacillati</taxon>
        <taxon>Actinomycetota</taxon>
        <taxon>Actinomycetes</taxon>
        <taxon>Kitasatosporales</taxon>
        <taxon>Streptomycetaceae</taxon>
        <taxon>Streptomyces</taxon>
    </lineage>
</organism>
<gene>
    <name evidence="2" type="ORF">GCM10010406_16960</name>
</gene>
<keyword evidence="1" id="KW-0812">Transmembrane</keyword>
<dbReference type="EMBL" id="BAAATA010000007">
    <property type="protein sequence ID" value="GAA2481264.1"/>
    <property type="molecule type" value="Genomic_DNA"/>
</dbReference>
<feature type="transmembrane region" description="Helical" evidence="1">
    <location>
        <begin position="21"/>
        <end position="45"/>
    </location>
</feature>
<keyword evidence="1" id="KW-1133">Transmembrane helix</keyword>
<name>A0ABN3LE21_9ACTN</name>
<reference evidence="2 3" key="1">
    <citation type="journal article" date="2019" name="Int. J. Syst. Evol. Microbiol.">
        <title>The Global Catalogue of Microorganisms (GCM) 10K type strain sequencing project: providing services to taxonomists for standard genome sequencing and annotation.</title>
        <authorList>
            <consortium name="The Broad Institute Genomics Platform"/>
            <consortium name="The Broad Institute Genome Sequencing Center for Infectious Disease"/>
            <person name="Wu L."/>
            <person name="Ma J."/>
        </authorList>
    </citation>
    <scope>NUCLEOTIDE SEQUENCE [LARGE SCALE GENOMIC DNA]</scope>
    <source>
        <strain evidence="2 3">JCM 6307</strain>
    </source>
</reference>
<dbReference type="InterPro" id="IPR019099">
    <property type="entry name" value="Uncharacterised_PGPGW_TM"/>
</dbReference>
<sequence>MAKIEKVHGSRAPLIVRRYPALHMTWQIGVFLVGVAIIVAGLAMLVLPGPGWVAIFLGLAVLGTEFVWAQRVLRWTKRQAQKAAGKALDPRVRRRNTIVLVVGLVLIAAGVGIYVQQMGLRMPW</sequence>
<feature type="transmembrane region" description="Helical" evidence="1">
    <location>
        <begin position="51"/>
        <end position="69"/>
    </location>
</feature>
<evidence type="ECO:0000313" key="3">
    <source>
        <dbReference type="Proteomes" id="UP001501358"/>
    </source>
</evidence>